<evidence type="ECO:0000259" key="2">
    <source>
        <dbReference type="Pfam" id="PF19432"/>
    </source>
</evidence>
<dbReference type="GO" id="GO:0007032">
    <property type="term" value="P:endosome organization"/>
    <property type="evidence" value="ECO:0007669"/>
    <property type="project" value="InterPro"/>
</dbReference>
<dbReference type="GO" id="GO:0010008">
    <property type="term" value="C:endosome membrane"/>
    <property type="evidence" value="ECO:0007669"/>
    <property type="project" value="TreeGrafter"/>
</dbReference>
<dbReference type="EMBL" id="BMAT01002703">
    <property type="protein sequence ID" value="GFS12157.1"/>
    <property type="molecule type" value="Genomic_DNA"/>
</dbReference>
<dbReference type="AlphaFoldDB" id="A0AAV4ISD4"/>
<dbReference type="PANTHER" id="PTHR36983">
    <property type="entry name" value="DNAJ HOMOLOG SUBFAMILY C MEMBER 13"/>
    <property type="match status" value="1"/>
</dbReference>
<dbReference type="GO" id="GO:0006898">
    <property type="term" value="P:receptor-mediated endocytosis"/>
    <property type="evidence" value="ECO:0007669"/>
    <property type="project" value="TreeGrafter"/>
</dbReference>
<gene>
    <name evidence="3" type="ORF">ElyMa_001364700</name>
</gene>
<evidence type="ECO:0000256" key="1">
    <source>
        <dbReference type="SAM" id="SignalP"/>
    </source>
</evidence>
<evidence type="ECO:0000313" key="3">
    <source>
        <dbReference type="EMBL" id="GFS12157.1"/>
    </source>
</evidence>
<dbReference type="PANTHER" id="PTHR36983:SF2">
    <property type="entry name" value="DNAJ HOMOLOG SUBFAMILY C MEMBER 13"/>
    <property type="match status" value="1"/>
</dbReference>
<sequence>MVIAAMLDFLTFALCAPYSETTDGTQFDMLLEMVAANGRIVFKLFQHPSMAIVKGAGLVMKAIIEVSLYTFAHN</sequence>
<proteinExistence type="predicted"/>
<name>A0AAV4ISD4_9GAST</name>
<keyword evidence="4" id="KW-1185">Reference proteome</keyword>
<organism evidence="3 4">
    <name type="scientific">Elysia marginata</name>
    <dbReference type="NCBI Taxonomy" id="1093978"/>
    <lineage>
        <taxon>Eukaryota</taxon>
        <taxon>Metazoa</taxon>
        <taxon>Spiralia</taxon>
        <taxon>Lophotrochozoa</taxon>
        <taxon>Mollusca</taxon>
        <taxon>Gastropoda</taxon>
        <taxon>Heterobranchia</taxon>
        <taxon>Euthyneura</taxon>
        <taxon>Panpulmonata</taxon>
        <taxon>Sacoglossa</taxon>
        <taxon>Placobranchoidea</taxon>
        <taxon>Plakobranchidae</taxon>
        <taxon>Elysia</taxon>
    </lineage>
</organism>
<dbReference type="GO" id="GO:2000641">
    <property type="term" value="P:regulation of early endosome to late endosome transport"/>
    <property type="evidence" value="ECO:0007669"/>
    <property type="project" value="InterPro"/>
</dbReference>
<dbReference type="Proteomes" id="UP000762676">
    <property type="component" value="Unassembled WGS sequence"/>
</dbReference>
<protein>
    <submittedName>
        <fullName evidence="3">DnaJ (Hsp40) homolog, subfamily C, member 13</fullName>
    </submittedName>
</protein>
<comment type="caution">
    <text evidence="3">The sequence shown here is derived from an EMBL/GenBank/DDBJ whole genome shotgun (WGS) entry which is preliminary data.</text>
</comment>
<dbReference type="InterPro" id="IPR044978">
    <property type="entry name" value="GRV2/DNAJC13"/>
</dbReference>
<reference evidence="3 4" key="1">
    <citation type="journal article" date="2021" name="Elife">
        <title>Chloroplast acquisition without the gene transfer in kleptoplastic sea slugs, Plakobranchus ocellatus.</title>
        <authorList>
            <person name="Maeda T."/>
            <person name="Takahashi S."/>
            <person name="Yoshida T."/>
            <person name="Shimamura S."/>
            <person name="Takaki Y."/>
            <person name="Nagai Y."/>
            <person name="Toyoda A."/>
            <person name="Suzuki Y."/>
            <person name="Arimoto A."/>
            <person name="Ishii H."/>
            <person name="Satoh N."/>
            <person name="Nishiyama T."/>
            <person name="Hasebe M."/>
            <person name="Maruyama T."/>
            <person name="Minagawa J."/>
            <person name="Obokata J."/>
            <person name="Shigenobu S."/>
        </authorList>
    </citation>
    <scope>NUCLEOTIDE SEQUENCE [LARGE SCALE GENOMIC DNA]</scope>
</reference>
<feature type="domain" description="DnaJ homologue subfamily C GRV2/DNAJC13 N-terminal" evidence="2">
    <location>
        <begin position="1"/>
        <end position="67"/>
    </location>
</feature>
<feature type="chain" id="PRO_5043999860" evidence="1">
    <location>
        <begin position="16"/>
        <end position="74"/>
    </location>
</feature>
<evidence type="ECO:0000313" key="4">
    <source>
        <dbReference type="Proteomes" id="UP000762676"/>
    </source>
</evidence>
<feature type="signal peptide" evidence="1">
    <location>
        <begin position="1"/>
        <end position="15"/>
    </location>
</feature>
<dbReference type="InterPro" id="IPR045802">
    <property type="entry name" value="GRV2/DNAJC13_N"/>
</dbReference>
<accession>A0AAV4ISD4</accession>
<dbReference type="Pfam" id="PF19432">
    <property type="entry name" value="RME-8_N"/>
    <property type="match status" value="1"/>
</dbReference>
<keyword evidence="1" id="KW-0732">Signal</keyword>